<dbReference type="RefSeq" id="WP_082638525.1">
    <property type="nucleotide sequence ID" value="NZ_JYLK01000010.1"/>
</dbReference>
<dbReference type="InterPro" id="IPR001412">
    <property type="entry name" value="aa-tRNA-synth_I_CS"/>
</dbReference>
<evidence type="ECO:0000313" key="9">
    <source>
        <dbReference type="EMBL" id="SDS80856.1"/>
    </source>
</evidence>
<keyword evidence="10" id="KW-1185">Reference proteome</keyword>
<dbReference type="SUPFAM" id="SSF52374">
    <property type="entry name" value="Nucleotidylyl transferase"/>
    <property type="match status" value="1"/>
</dbReference>
<comment type="similarity">
    <text evidence="7">Belongs to the class-I aminoacyl-tRNA synthetase family.</text>
</comment>
<dbReference type="PROSITE" id="PS00178">
    <property type="entry name" value="AA_TRNA_LIGASE_I"/>
    <property type="match status" value="1"/>
</dbReference>
<proteinExistence type="inferred from homology"/>
<dbReference type="PANTHER" id="PTHR45765">
    <property type="entry name" value="METHIONINE--TRNA LIGASE"/>
    <property type="match status" value="1"/>
</dbReference>
<keyword evidence="2 7" id="KW-0547">Nucleotide-binding</keyword>
<evidence type="ECO:0000256" key="2">
    <source>
        <dbReference type="ARBA" id="ARBA00022741"/>
    </source>
</evidence>
<dbReference type="InterPro" id="IPR029038">
    <property type="entry name" value="MetRS_Zn"/>
</dbReference>
<evidence type="ECO:0000256" key="4">
    <source>
        <dbReference type="ARBA" id="ARBA00022917"/>
    </source>
</evidence>
<dbReference type="PANTHER" id="PTHR45765:SF1">
    <property type="entry name" value="METHIONINE--TRNA LIGASE, CYTOPLASMIC"/>
    <property type="match status" value="1"/>
</dbReference>
<protein>
    <submittedName>
        <fullName evidence="9">Methionyl-tRNA synthetase</fullName>
    </submittedName>
</protein>
<dbReference type="Proteomes" id="UP000183126">
    <property type="component" value="Chromosome I"/>
</dbReference>
<keyword evidence="5 7" id="KW-0030">Aminoacyl-tRNA synthetase</keyword>
<keyword evidence="1 7" id="KW-0436">Ligase</keyword>
<evidence type="ECO:0000256" key="3">
    <source>
        <dbReference type="ARBA" id="ARBA00022840"/>
    </source>
</evidence>
<evidence type="ECO:0000313" key="10">
    <source>
        <dbReference type="Proteomes" id="UP000183126"/>
    </source>
</evidence>
<dbReference type="Pfam" id="PF09334">
    <property type="entry name" value="tRNA-synt_1g"/>
    <property type="match status" value="1"/>
</dbReference>
<dbReference type="Gene3D" id="2.20.28.20">
    <property type="entry name" value="Methionyl-tRNA synthetase, Zn-domain"/>
    <property type="match status" value="1"/>
</dbReference>
<dbReference type="Gene3D" id="3.40.50.620">
    <property type="entry name" value="HUPs"/>
    <property type="match status" value="1"/>
</dbReference>
<keyword evidence="3 7" id="KW-0067">ATP-binding</keyword>
<feature type="domain" description="Methionyl/Leucyl tRNA synthetase" evidence="8">
    <location>
        <begin position="18"/>
        <end position="393"/>
    </location>
</feature>
<evidence type="ECO:0000256" key="7">
    <source>
        <dbReference type="RuleBase" id="RU363039"/>
    </source>
</evidence>
<dbReference type="InterPro" id="IPR015413">
    <property type="entry name" value="Methionyl/Leucyl_tRNA_Synth"/>
</dbReference>
<reference evidence="9 10" key="1">
    <citation type="submission" date="2016-10" db="EMBL/GenBank/DDBJ databases">
        <authorList>
            <person name="Varghese N."/>
            <person name="Submissions S."/>
        </authorList>
    </citation>
    <scope>NUCLEOTIDE SEQUENCE [LARGE SCALE GENOMIC DNA]</scope>
    <source>
        <strain evidence="9 10">BS3111</strain>
    </source>
</reference>
<dbReference type="InterPro" id="IPR023458">
    <property type="entry name" value="Met-tRNA_ligase_1"/>
</dbReference>
<evidence type="ECO:0000256" key="1">
    <source>
        <dbReference type="ARBA" id="ARBA00022598"/>
    </source>
</evidence>
<gene>
    <name evidence="9" type="ORF">SAMN04490205_3712</name>
</gene>
<accession>A0ABY0UK54</accession>
<dbReference type="NCBIfam" id="NF008863">
    <property type="entry name" value="PRK11893.2-5"/>
    <property type="match status" value="1"/>
</dbReference>
<organism evidence="9 10">
    <name type="scientific">Pseudomonas trivialis</name>
    <dbReference type="NCBI Taxonomy" id="200450"/>
    <lineage>
        <taxon>Bacteria</taxon>
        <taxon>Pseudomonadati</taxon>
        <taxon>Pseudomonadota</taxon>
        <taxon>Gammaproteobacteria</taxon>
        <taxon>Pseudomonadales</taxon>
        <taxon>Pseudomonadaceae</taxon>
        <taxon>Pseudomonas</taxon>
    </lineage>
</organism>
<comment type="catalytic activity">
    <reaction evidence="6">
        <text>tRNA(Met) + L-methionine + ATP = L-methionyl-tRNA(Met) + AMP + diphosphate</text>
        <dbReference type="Rhea" id="RHEA:13481"/>
        <dbReference type="Rhea" id="RHEA-COMP:9667"/>
        <dbReference type="Rhea" id="RHEA-COMP:9698"/>
        <dbReference type="ChEBI" id="CHEBI:30616"/>
        <dbReference type="ChEBI" id="CHEBI:33019"/>
        <dbReference type="ChEBI" id="CHEBI:57844"/>
        <dbReference type="ChEBI" id="CHEBI:78442"/>
        <dbReference type="ChEBI" id="CHEBI:78530"/>
        <dbReference type="ChEBI" id="CHEBI:456215"/>
        <dbReference type="EC" id="6.1.1.10"/>
    </reaction>
</comment>
<dbReference type="EMBL" id="LT629760">
    <property type="protein sequence ID" value="SDS80856.1"/>
    <property type="molecule type" value="Genomic_DNA"/>
</dbReference>
<evidence type="ECO:0000256" key="6">
    <source>
        <dbReference type="ARBA" id="ARBA00047364"/>
    </source>
</evidence>
<sequence length="539" mass="59322">MTAPPAQTFFLMPIPPTPNGRLHLGHIAGPYLRMDMLARYLRSQGHHVDVVSAVDGFDSYVLWKGLQEQRAPEAVVRDYHARIANDLRALDVHVDDFLDLVQGPYARQHAANAQRTVERLVALGVTENVTERVLYCPGTRRYMAGAWLVGQCPYCQAGAGGYFCEACGALFRPESMLNPQPRMGDSPLQWVEVESLFLKVADPEQLLHRMSASGAPASIIEVIARFLQRENGRVRLTAPGDWGVAWSADRFGNPRVLFESGWEYALTCADRALEQTPEHGHAMLRSSAVTTLVSFGIDNAVLLLAGSAAVMDALQDHRSFDYVLTNYFYNLQGAKFSTSRLHVVWAADIVDHTPASSDGVRYFLSRESPENGETNFAIEAFIEVVNVELAGALDSRIDLALAHLDQQRQVIEPGLRASLDAAVERLAFAFRLDAVSVRDAWGVLHQWMQCPELDVTDSADAYLWLKGLAYLAAPTMPRVAAYLWQRLGHDGLPSLQGLYNASTPRENSAPRPRFKPLSPASLAPCLPASVVLDGAPAHA</sequence>
<keyword evidence="4 7" id="KW-0648">Protein biosynthesis</keyword>
<evidence type="ECO:0000256" key="5">
    <source>
        <dbReference type="ARBA" id="ARBA00023146"/>
    </source>
</evidence>
<name>A0ABY0UK54_9PSED</name>
<evidence type="ECO:0000259" key="8">
    <source>
        <dbReference type="Pfam" id="PF09334"/>
    </source>
</evidence>
<dbReference type="InterPro" id="IPR014729">
    <property type="entry name" value="Rossmann-like_a/b/a_fold"/>
</dbReference>